<dbReference type="Proteomes" id="UP001159427">
    <property type="component" value="Unassembled WGS sequence"/>
</dbReference>
<accession>A0ABN8PGA5</accession>
<sequence>MSTGGRWLLEETPYHINCLKFLAGSLAIMSFTKNKAKAQEQLLMDNISAVTYINKMGGTHSPMLSYLAKNLRDWCLTHNISVTTRYIPGVQNVEAVRESRVFLDSSDWKLNPGVFNRLYQKWGLLNIDLCLPSLLPTRSVCKLASRPSSNSHGCIHPGLGDLLGLRLSSICSDRLMPSPNSESAGVTHGVGSTGLASSTLVSTTIRAVHRLPSPPTSSGRSTDPGKQNPPSQTPTVSWLAPVSRGYQTADISAQSQC</sequence>
<feature type="compositionally biased region" description="Polar residues" evidence="1">
    <location>
        <begin position="216"/>
        <end position="236"/>
    </location>
</feature>
<dbReference type="EMBL" id="CALNXI010000849">
    <property type="protein sequence ID" value="CAH3143193.1"/>
    <property type="molecule type" value="Genomic_DNA"/>
</dbReference>
<dbReference type="PANTHER" id="PTHR33050">
    <property type="entry name" value="REVERSE TRANSCRIPTASE DOMAIN-CONTAINING PROTEIN"/>
    <property type="match status" value="1"/>
</dbReference>
<proteinExistence type="predicted"/>
<comment type="caution">
    <text evidence="2">The sequence shown here is derived from an EMBL/GenBank/DDBJ whole genome shotgun (WGS) entry which is preliminary data.</text>
</comment>
<dbReference type="PANTHER" id="PTHR33050:SF7">
    <property type="entry name" value="RIBONUCLEASE H"/>
    <property type="match status" value="1"/>
</dbReference>
<dbReference type="CDD" id="cd09275">
    <property type="entry name" value="RNase_HI_RT_DIRS1"/>
    <property type="match status" value="1"/>
</dbReference>
<feature type="region of interest" description="Disordered" evidence="1">
    <location>
        <begin position="206"/>
        <end position="242"/>
    </location>
</feature>
<protein>
    <submittedName>
        <fullName evidence="2">Uncharacterized protein</fullName>
    </submittedName>
</protein>
<name>A0ABN8PGA5_9CNID</name>
<reference evidence="2 3" key="1">
    <citation type="submission" date="2022-05" db="EMBL/GenBank/DDBJ databases">
        <authorList>
            <consortium name="Genoscope - CEA"/>
            <person name="William W."/>
        </authorList>
    </citation>
    <scope>NUCLEOTIDE SEQUENCE [LARGE SCALE GENOMIC DNA]</scope>
</reference>
<evidence type="ECO:0000313" key="3">
    <source>
        <dbReference type="Proteomes" id="UP001159427"/>
    </source>
</evidence>
<evidence type="ECO:0000313" key="2">
    <source>
        <dbReference type="EMBL" id="CAH3143193.1"/>
    </source>
</evidence>
<keyword evidence="3" id="KW-1185">Reference proteome</keyword>
<gene>
    <name evidence="2" type="ORF">PEVE_00042736</name>
</gene>
<dbReference type="InterPro" id="IPR052055">
    <property type="entry name" value="Hepadnavirus_pol/RT"/>
</dbReference>
<evidence type="ECO:0000256" key="1">
    <source>
        <dbReference type="SAM" id="MobiDB-lite"/>
    </source>
</evidence>
<organism evidence="2 3">
    <name type="scientific">Porites evermanni</name>
    <dbReference type="NCBI Taxonomy" id="104178"/>
    <lineage>
        <taxon>Eukaryota</taxon>
        <taxon>Metazoa</taxon>
        <taxon>Cnidaria</taxon>
        <taxon>Anthozoa</taxon>
        <taxon>Hexacorallia</taxon>
        <taxon>Scleractinia</taxon>
        <taxon>Fungiina</taxon>
        <taxon>Poritidae</taxon>
        <taxon>Porites</taxon>
    </lineage>
</organism>